<dbReference type="Gene3D" id="6.10.140.2220">
    <property type="match status" value="1"/>
</dbReference>
<keyword evidence="7" id="KW-1185">Reference proteome</keyword>
<evidence type="ECO:0000259" key="5">
    <source>
        <dbReference type="PROSITE" id="PS50865"/>
    </source>
</evidence>
<evidence type="ECO:0000256" key="1">
    <source>
        <dbReference type="ARBA" id="ARBA00022723"/>
    </source>
</evidence>
<dbReference type="AlphaFoldDB" id="A0A0H2RWV8"/>
<protein>
    <recommendedName>
        <fullName evidence="5">MYND-type domain-containing protein</fullName>
    </recommendedName>
</protein>
<evidence type="ECO:0000313" key="6">
    <source>
        <dbReference type="EMBL" id="KLO16510.1"/>
    </source>
</evidence>
<dbReference type="PROSITE" id="PS01360">
    <property type="entry name" value="ZF_MYND_1"/>
    <property type="match status" value="1"/>
</dbReference>
<evidence type="ECO:0000256" key="3">
    <source>
        <dbReference type="ARBA" id="ARBA00022833"/>
    </source>
</evidence>
<evidence type="ECO:0000256" key="4">
    <source>
        <dbReference type="PROSITE-ProRule" id="PRU00134"/>
    </source>
</evidence>
<proteinExistence type="predicted"/>
<dbReference type="SUPFAM" id="SSF144232">
    <property type="entry name" value="HIT/MYND zinc finger-like"/>
    <property type="match status" value="1"/>
</dbReference>
<organism evidence="6 7">
    <name type="scientific">Schizopora paradoxa</name>
    <dbReference type="NCBI Taxonomy" id="27342"/>
    <lineage>
        <taxon>Eukaryota</taxon>
        <taxon>Fungi</taxon>
        <taxon>Dikarya</taxon>
        <taxon>Basidiomycota</taxon>
        <taxon>Agaricomycotina</taxon>
        <taxon>Agaricomycetes</taxon>
        <taxon>Hymenochaetales</taxon>
        <taxon>Schizoporaceae</taxon>
        <taxon>Schizopora</taxon>
    </lineage>
</organism>
<dbReference type="GO" id="GO:0008270">
    <property type="term" value="F:zinc ion binding"/>
    <property type="evidence" value="ECO:0007669"/>
    <property type="project" value="UniProtKB-KW"/>
</dbReference>
<gene>
    <name evidence="6" type="ORF">SCHPADRAFT_995084</name>
</gene>
<evidence type="ECO:0000313" key="7">
    <source>
        <dbReference type="Proteomes" id="UP000053477"/>
    </source>
</evidence>
<feature type="domain" description="MYND-type" evidence="5">
    <location>
        <begin position="432"/>
        <end position="474"/>
    </location>
</feature>
<dbReference type="PROSITE" id="PS50865">
    <property type="entry name" value="ZF_MYND_2"/>
    <property type="match status" value="1"/>
</dbReference>
<dbReference type="EMBL" id="KQ085915">
    <property type="protein sequence ID" value="KLO16510.1"/>
    <property type="molecule type" value="Genomic_DNA"/>
</dbReference>
<dbReference type="STRING" id="27342.A0A0H2RWV8"/>
<dbReference type="Proteomes" id="UP000053477">
    <property type="component" value="Unassembled WGS sequence"/>
</dbReference>
<sequence>MYANSRFDCVSPTKEDLQRLMVEFSTNPSEFVRRASGGHLAETVALAMFAPLVPTKYHREVFSLFLKFLQEAEPVFENLGSQQSSCTLVVIKILGGVGRSSSYFQGDKTIALTFAKNWEMVVRWICRLYDHFKSTLDPFPGSGISYDDWYSSIALTLFAANATVGHVTKLWSVSDARHALYRLWLLDGPDRNDRLVPLCAAVLGSLILRQYEYDADFVTELIKFSGLGEEGLAHRAMTHLIKALKSGDVEDIRDNAELTLALVSSRDHPMRLVLLKKKAVPFLTKAFVALTCINQGREGDSDPIFIEDFLTHFEYITEPGGGYPHILQSLHHGFLLGLVNYGTLLGALHQKAIDATKHIIGNLMIKYLSFYSFLLGVLKAVKDINQDDVNQKIDRGVLKAHWSQFECYLLERSAYKALFELSIVSDFGVGTCAQCGKREVRNSFQKCAGCGNVLYCSKDCQVEHWKSGGHRATCKETPDDVRGWDRRDRKFSECVALFDFYRHSTSLHRLAIKRSCLPSISSDHSTSLPYGCSIDYSTVPPTLDVFRAEEDGRGEDIVKAYYERLRMNLLSQTGERFFKIILPKGNLSLKQINLGGDTLQHTGDNAKVLEEHGLLSRRSPGVDRDGVPMRVIPDQIDAVLEQLSPAKVQMGTHFRWNLCKPNQGHANVVEEIDKIVKFMLNDSGKSIVKQGGDVGLLNSQKTNSKT</sequence>
<keyword evidence="1" id="KW-0479">Metal-binding</keyword>
<dbReference type="InterPro" id="IPR002893">
    <property type="entry name" value="Znf_MYND"/>
</dbReference>
<accession>A0A0H2RWV8</accession>
<dbReference type="Pfam" id="PF01753">
    <property type="entry name" value="zf-MYND"/>
    <property type="match status" value="1"/>
</dbReference>
<keyword evidence="2 4" id="KW-0863">Zinc-finger</keyword>
<keyword evidence="3" id="KW-0862">Zinc</keyword>
<dbReference type="OrthoDB" id="5282002at2759"/>
<reference evidence="6 7" key="1">
    <citation type="submission" date="2015-04" db="EMBL/GenBank/DDBJ databases">
        <title>Complete genome sequence of Schizopora paradoxa KUC8140, a cosmopolitan wood degrader in East Asia.</title>
        <authorList>
            <consortium name="DOE Joint Genome Institute"/>
            <person name="Min B."/>
            <person name="Park H."/>
            <person name="Jang Y."/>
            <person name="Kim J.-J."/>
            <person name="Kim K.H."/>
            <person name="Pangilinan J."/>
            <person name="Lipzen A."/>
            <person name="Riley R."/>
            <person name="Grigoriev I.V."/>
            <person name="Spatafora J.W."/>
            <person name="Choi I.-G."/>
        </authorList>
    </citation>
    <scope>NUCLEOTIDE SEQUENCE [LARGE SCALE GENOMIC DNA]</scope>
    <source>
        <strain evidence="6 7">KUC8140</strain>
    </source>
</reference>
<evidence type="ECO:0000256" key="2">
    <source>
        <dbReference type="ARBA" id="ARBA00022771"/>
    </source>
</evidence>
<dbReference type="InParanoid" id="A0A0H2RWV8"/>
<name>A0A0H2RWV8_9AGAM</name>